<feature type="compositionally biased region" description="Acidic residues" evidence="4">
    <location>
        <begin position="716"/>
        <end position="728"/>
    </location>
</feature>
<sequence length="728" mass="78692">MLQGLKLKTKLLAGIGIVLVLLLLVVGIYQFAMTVSVSSFKALVKEELAIESHAFNVEKNIFECRRYEKDFLIGKDKKALASFQEHLGEALKSADEIARLAEQVGARDLVNKSVAIRGAADTYQKAFLDLVAAWERRGLDYNSGLQGAFRGLVRDAEAVFVTHQVQDLYLDLLLMRRWEKDYIRSGGTAYRAKMAETMKSFKNGLDARKEKGAELQKVEVAFEKYSNSFARFAASGADGDYEEVRQAANEIESPLMRLFVPDVKGLLLMVRRSEKDYLLRGDEKYVAATYANLDHLIGAFKTSEAAPEYVQRAIRMGEAYKQSFADLVAEDSRIAKSDERMRSAVETIMPVVGAIAEQAGEQALSKVGSTEKEANALGLTAMSIGIMALVFGIVIALLIVRSVLGQLGTDPLVLVDITRQIARGKLGVKFIGQPSSHSVYGAMQTMVTHLIQTVGHVVDSVSQVASGSEELAASSVQVAQGATEQAQNVADVSDHVKTMAESIDINSKNAEETESIAGKASNDALEGGKAVDATVSAMRDIAEKISIIEEIARQTNLLALNAAIEAARAGEQGKGFAVVAAEVRKLAERSGKAASEISELSSSSVAVAEKAGTMLSQMVPDIQKTSELVQEISAASSEQENSVGFISDGVKGLDKIVQSNASVSEELASTAEELSAQAQTMQMAVNYFDLSGCEDRMNRQEQGHAMPPRALPAGEHDEDSFGEEFDRF</sequence>
<dbReference type="Proteomes" id="UP000011724">
    <property type="component" value="Chromosome"/>
</dbReference>
<keyword evidence="3" id="KW-0807">Transducer</keyword>
<evidence type="ECO:0000313" key="8">
    <source>
        <dbReference type="Proteomes" id="UP000011724"/>
    </source>
</evidence>
<reference evidence="8" key="2">
    <citation type="journal article" date="2013" name="Stand. Genomic Sci.">
        <title>Complete genome sequence of Desulfocapsa sulfexigens, a marine deltaproteobacterium specialized in disproportionating inorganic sulfur compounds.</title>
        <authorList>
            <person name="Finster K.W."/>
            <person name="Kjeldsen K.U."/>
            <person name="Kube M."/>
            <person name="Reinhardt R."/>
            <person name="Mussmann M."/>
            <person name="Amann R."/>
            <person name="Schreiber L."/>
        </authorList>
    </citation>
    <scope>NUCLEOTIDE SEQUENCE [LARGE SCALE GENOMIC DNA]</scope>
    <source>
        <strain evidence="8">DSM 10523 / SB164P1</strain>
    </source>
</reference>
<evidence type="ECO:0000256" key="5">
    <source>
        <dbReference type="SAM" id="Phobius"/>
    </source>
</evidence>
<dbReference type="InterPro" id="IPR004089">
    <property type="entry name" value="MCPsignal_dom"/>
</dbReference>
<dbReference type="GO" id="GO:0006935">
    <property type="term" value="P:chemotaxis"/>
    <property type="evidence" value="ECO:0007669"/>
    <property type="project" value="UniProtKB-KW"/>
</dbReference>
<dbReference type="eggNOG" id="COG0840">
    <property type="taxonomic scope" value="Bacteria"/>
</dbReference>
<comment type="similarity">
    <text evidence="2">Belongs to the methyl-accepting chemotaxis (MCP) protein family.</text>
</comment>
<keyword evidence="5" id="KW-0812">Transmembrane</keyword>
<feature type="transmembrane region" description="Helical" evidence="5">
    <location>
        <begin position="12"/>
        <end position="32"/>
    </location>
</feature>
<dbReference type="SMART" id="SM01358">
    <property type="entry name" value="HBM"/>
    <property type="match status" value="1"/>
</dbReference>
<dbReference type="Pfam" id="PF00015">
    <property type="entry name" value="MCPsignal"/>
    <property type="match status" value="1"/>
</dbReference>
<name>M1WV80_PSEP2</name>
<dbReference type="SMART" id="SM00283">
    <property type="entry name" value="MA"/>
    <property type="match status" value="1"/>
</dbReference>
<dbReference type="HOGENOM" id="CLU_000445_107_16_7"/>
<keyword evidence="5" id="KW-0472">Membrane</keyword>
<feature type="region of interest" description="Disordered" evidence="4">
    <location>
        <begin position="699"/>
        <end position="728"/>
    </location>
</feature>
<reference evidence="7 8" key="1">
    <citation type="journal article" date="2013" name="PLoS ONE">
        <title>The first genomic and proteomic characterization of a deep-sea sulfate reducer: insights into the piezophilic lifestyle of Desulfovibrio piezophilus.</title>
        <authorList>
            <person name="Pradel N."/>
            <person name="Ji B."/>
            <person name="Gimenez G."/>
            <person name="Talla E."/>
            <person name="Lenoble P."/>
            <person name="Garel M."/>
            <person name="Tamburini C."/>
            <person name="Fourquet P."/>
            <person name="Lebrun R."/>
            <person name="Bertin P."/>
            <person name="Denis Y."/>
            <person name="Pophillat M."/>
            <person name="Barbe V."/>
            <person name="Ollivier B."/>
            <person name="Dolla A."/>
        </authorList>
    </citation>
    <scope>NUCLEOTIDE SEQUENCE [LARGE SCALE GENOMIC DNA]</scope>
    <source>
        <strain evidence="8">DSM 10523 / SB164P1</strain>
    </source>
</reference>
<dbReference type="GO" id="GO:0007165">
    <property type="term" value="P:signal transduction"/>
    <property type="evidence" value="ECO:0007669"/>
    <property type="project" value="UniProtKB-KW"/>
</dbReference>
<dbReference type="KEGG" id="dpi:BN4_10991"/>
<protein>
    <submittedName>
        <fullName evidence="7">Putative Methyl-accepting chemotaxis sensory transducer</fullName>
    </submittedName>
</protein>
<dbReference type="InterPro" id="IPR032255">
    <property type="entry name" value="HBM"/>
</dbReference>
<dbReference type="PANTHER" id="PTHR43531">
    <property type="entry name" value="PROTEIN ICFG"/>
    <property type="match status" value="1"/>
</dbReference>
<dbReference type="GO" id="GO:0004888">
    <property type="term" value="F:transmembrane signaling receptor activity"/>
    <property type="evidence" value="ECO:0007669"/>
    <property type="project" value="TreeGrafter"/>
</dbReference>
<dbReference type="SUPFAM" id="SSF58104">
    <property type="entry name" value="Methyl-accepting chemotaxis protein (MCP) signaling domain"/>
    <property type="match status" value="1"/>
</dbReference>
<dbReference type="EMBL" id="FO203427">
    <property type="protein sequence ID" value="CCH48228.1"/>
    <property type="molecule type" value="Genomic_DNA"/>
</dbReference>
<accession>M1WV80</accession>
<feature type="transmembrane region" description="Helical" evidence="5">
    <location>
        <begin position="376"/>
        <end position="400"/>
    </location>
</feature>
<dbReference type="STRING" id="1322246.BN4_10991"/>
<dbReference type="RefSeq" id="WP_015414279.1">
    <property type="nucleotide sequence ID" value="NC_020409.1"/>
</dbReference>
<dbReference type="AlphaFoldDB" id="M1WV80"/>
<evidence type="ECO:0000313" key="7">
    <source>
        <dbReference type="EMBL" id="CCH48228.1"/>
    </source>
</evidence>
<organism evidence="7 8">
    <name type="scientific">Pseudodesulfovibrio piezophilus (strain DSM 21447 / JCM 15486 / C1TLV30)</name>
    <name type="common">Desulfovibrio piezophilus</name>
    <dbReference type="NCBI Taxonomy" id="1322246"/>
    <lineage>
        <taxon>Bacteria</taxon>
        <taxon>Pseudomonadati</taxon>
        <taxon>Thermodesulfobacteriota</taxon>
        <taxon>Desulfovibrionia</taxon>
        <taxon>Desulfovibrionales</taxon>
        <taxon>Desulfovibrionaceae</taxon>
    </lineage>
</organism>
<evidence type="ECO:0000256" key="3">
    <source>
        <dbReference type="PROSITE-ProRule" id="PRU00284"/>
    </source>
</evidence>
<keyword evidence="5" id="KW-1133">Transmembrane helix</keyword>
<dbReference type="PANTHER" id="PTHR43531:SF11">
    <property type="entry name" value="METHYL-ACCEPTING CHEMOTAXIS PROTEIN 3"/>
    <property type="match status" value="1"/>
</dbReference>
<evidence type="ECO:0000256" key="1">
    <source>
        <dbReference type="ARBA" id="ARBA00022500"/>
    </source>
</evidence>
<keyword evidence="8" id="KW-1185">Reference proteome</keyword>
<feature type="domain" description="Methyl-accepting transducer" evidence="6">
    <location>
        <begin position="460"/>
        <end position="675"/>
    </location>
</feature>
<dbReference type="PROSITE" id="PS50111">
    <property type="entry name" value="CHEMOTAXIS_TRANSDUC_2"/>
    <property type="match status" value="1"/>
</dbReference>
<dbReference type="Gene3D" id="1.10.287.950">
    <property type="entry name" value="Methyl-accepting chemotaxis protein"/>
    <property type="match status" value="1"/>
</dbReference>
<dbReference type="GO" id="GO:0005886">
    <property type="term" value="C:plasma membrane"/>
    <property type="evidence" value="ECO:0007669"/>
    <property type="project" value="TreeGrafter"/>
</dbReference>
<proteinExistence type="inferred from homology"/>
<dbReference type="PATRIC" id="fig|879567.3.peg.1021"/>
<evidence type="ECO:0000256" key="2">
    <source>
        <dbReference type="ARBA" id="ARBA00029447"/>
    </source>
</evidence>
<gene>
    <name evidence="7" type="ordered locus">BN4_10991</name>
</gene>
<keyword evidence="1" id="KW-0145">Chemotaxis</keyword>
<evidence type="ECO:0000256" key="4">
    <source>
        <dbReference type="SAM" id="MobiDB-lite"/>
    </source>
</evidence>
<evidence type="ECO:0000259" key="6">
    <source>
        <dbReference type="PROSITE" id="PS50111"/>
    </source>
</evidence>
<dbReference type="InterPro" id="IPR051310">
    <property type="entry name" value="MCP_chemotaxis"/>
</dbReference>